<protein>
    <submittedName>
        <fullName evidence="1">Uncharacterized protein</fullName>
    </submittedName>
</protein>
<accession>A0ACB9FFP7</accession>
<gene>
    <name evidence="1" type="ORF">L6452_00785</name>
</gene>
<reference evidence="2" key="1">
    <citation type="journal article" date="2022" name="Mol. Ecol. Resour.">
        <title>The genomes of chicory, endive, great burdock and yacon provide insights into Asteraceae palaeo-polyploidization history and plant inulin production.</title>
        <authorList>
            <person name="Fan W."/>
            <person name="Wang S."/>
            <person name="Wang H."/>
            <person name="Wang A."/>
            <person name="Jiang F."/>
            <person name="Liu H."/>
            <person name="Zhao H."/>
            <person name="Xu D."/>
            <person name="Zhang Y."/>
        </authorList>
    </citation>
    <scope>NUCLEOTIDE SEQUENCE [LARGE SCALE GENOMIC DNA]</scope>
    <source>
        <strain evidence="2">cv. Niubang</strain>
    </source>
</reference>
<keyword evidence="2" id="KW-1185">Reference proteome</keyword>
<dbReference type="EMBL" id="CM042047">
    <property type="protein sequence ID" value="KAI3769675.1"/>
    <property type="molecule type" value="Genomic_DNA"/>
</dbReference>
<dbReference type="Proteomes" id="UP001055879">
    <property type="component" value="Linkage Group LG01"/>
</dbReference>
<sequence length="75" mass="8454">MLEEDDSANACGWKETCDHGDANAWNLEGNVKGSLELGRKREWKLGDVNCENRCMLEIQLKFSILLEKNPKSSAI</sequence>
<reference evidence="1 2" key="2">
    <citation type="journal article" date="2022" name="Mol. Ecol. Resour.">
        <title>The genomes of chicory, endive, great burdock and yacon provide insights into Asteraceae paleo-polyploidization history and plant inulin production.</title>
        <authorList>
            <person name="Fan W."/>
            <person name="Wang S."/>
            <person name="Wang H."/>
            <person name="Wang A."/>
            <person name="Jiang F."/>
            <person name="Liu H."/>
            <person name="Zhao H."/>
            <person name="Xu D."/>
            <person name="Zhang Y."/>
        </authorList>
    </citation>
    <scope>NUCLEOTIDE SEQUENCE [LARGE SCALE GENOMIC DNA]</scope>
    <source>
        <strain evidence="2">cv. Niubang</strain>
    </source>
</reference>
<comment type="caution">
    <text evidence="1">The sequence shown here is derived from an EMBL/GenBank/DDBJ whole genome shotgun (WGS) entry which is preliminary data.</text>
</comment>
<organism evidence="1 2">
    <name type="scientific">Arctium lappa</name>
    <name type="common">Greater burdock</name>
    <name type="synonym">Lappa major</name>
    <dbReference type="NCBI Taxonomy" id="4217"/>
    <lineage>
        <taxon>Eukaryota</taxon>
        <taxon>Viridiplantae</taxon>
        <taxon>Streptophyta</taxon>
        <taxon>Embryophyta</taxon>
        <taxon>Tracheophyta</taxon>
        <taxon>Spermatophyta</taxon>
        <taxon>Magnoliopsida</taxon>
        <taxon>eudicotyledons</taxon>
        <taxon>Gunneridae</taxon>
        <taxon>Pentapetalae</taxon>
        <taxon>asterids</taxon>
        <taxon>campanulids</taxon>
        <taxon>Asterales</taxon>
        <taxon>Asteraceae</taxon>
        <taxon>Carduoideae</taxon>
        <taxon>Cardueae</taxon>
        <taxon>Arctiinae</taxon>
        <taxon>Arctium</taxon>
    </lineage>
</organism>
<evidence type="ECO:0000313" key="2">
    <source>
        <dbReference type="Proteomes" id="UP001055879"/>
    </source>
</evidence>
<evidence type="ECO:0000313" key="1">
    <source>
        <dbReference type="EMBL" id="KAI3769675.1"/>
    </source>
</evidence>
<proteinExistence type="predicted"/>
<name>A0ACB9FFP7_ARCLA</name>